<gene>
    <name evidence="5" type="ORF">KIW84_042698</name>
</gene>
<evidence type="ECO:0000256" key="3">
    <source>
        <dbReference type="ARBA" id="ARBA00022821"/>
    </source>
</evidence>
<dbReference type="Gramene" id="PSAT_LOCUS17193_t1">
    <property type="protein sequence ID" value="CAL5197674.1"/>
    <property type="gene ID" value="PSAT_LOCUS17193"/>
</dbReference>
<dbReference type="InterPro" id="IPR032675">
    <property type="entry name" value="LRR_dom_sf"/>
</dbReference>
<evidence type="ECO:0000313" key="6">
    <source>
        <dbReference type="Proteomes" id="UP001058974"/>
    </source>
</evidence>
<accession>A0A9D5ASX5</accession>
<dbReference type="Gramene" id="Psat04G0269800-T1">
    <property type="protein sequence ID" value="KAI5418161.1"/>
    <property type="gene ID" value="KIW84_042698"/>
</dbReference>
<dbReference type="Proteomes" id="UP001058974">
    <property type="component" value="Chromosome 4"/>
</dbReference>
<dbReference type="InterPro" id="IPR036388">
    <property type="entry name" value="WH-like_DNA-bd_sf"/>
</dbReference>
<dbReference type="InterPro" id="IPR008808">
    <property type="entry name" value="Powdery_mildew-R_dom"/>
</dbReference>
<reference evidence="5 6" key="1">
    <citation type="journal article" date="2022" name="Nat. Genet.">
        <title>Improved pea reference genome and pan-genome highlight genomic features and evolutionary characteristics.</title>
        <authorList>
            <person name="Yang T."/>
            <person name="Liu R."/>
            <person name="Luo Y."/>
            <person name="Hu S."/>
            <person name="Wang D."/>
            <person name="Wang C."/>
            <person name="Pandey M.K."/>
            <person name="Ge S."/>
            <person name="Xu Q."/>
            <person name="Li N."/>
            <person name="Li G."/>
            <person name="Huang Y."/>
            <person name="Saxena R.K."/>
            <person name="Ji Y."/>
            <person name="Li M."/>
            <person name="Yan X."/>
            <person name="He Y."/>
            <person name="Liu Y."/>
            <person name="Wang X."/>
            <person name="Xiang C."/>
            <person name="Varshney R.K."/>
            <person name="Ding H."/>
            <person name="Gao S."/>
            <person name="Zong X."/>
        </authorList>
    </citation>
    <scope>NUCLEOTIDE SEQUENCE [LARGE SCALE GENOMIC DNA]</scope>
    <source>
        <strain evidence="5 6">cv. Zhongwan 6</strain>
    </source>
</reference>
<dbReference type="PROSITE" id="PS51153">
    <property type="entry name" value="RPW8"/>
    <property type="match status" value="1"/>
</dbReference>
<dbReference type="InterPro" id="IPR055414">
    <property type="entry name" value="LRR_R13L4/SHOC2-like"/>
</dbReference>
<dbReference type="Pfam" id="PF05659">
    <property type="entry name" value="RPW8"/>
    <property type="match status" value="1"/>
</dbReference>
<sequence length="791" mass="89462">MAGGLVEGAVLGAVFQEGSKPITNQISKAWNFRKTRKNLASLVHRIMPAAEQMKLLDGKLDRPTEETERLIQEIEQGKESVNKLSNVPWWKCCCLPCYQGELHDKEEKIARSSSLVTPITMARDVKETLSIVTDIKGRQFNRSCDPPLKPHFTVGLDFPFNQLKNWLLSKDGSVRVLTGLAGSGKTTLASLLCWDEQVRGVFGKNILFLSKTPNLKSIVQNLFQHYGYDEPCPVDDEDAVKQFSSLLMKIGESCPVMLVLDNVCPGLESFVQTLQAHVPYCKILITSRVVIPRFETLSLKPLSIDDAVTLFSHFALPNDGKRGTYVPDEEYVQQVANSCWGSPLALKLVGGSLCRQPIAVWKKKVKLLSKGHSIAYSSPDLLNYLQKYLEDTLENNPIIKDCFMDLGLFFQDKNIPVSALIDMWTELNDLDDDSIDGMNFVHELDNMHLTNLVVARKVTSHIDNYYNHHFLSQHDLLKEIAIIQARKKPYEQRERLIFDINENSRDQQNQQNTNARTLSISTDKMLTPDWSNIVKVEQVEVLILNLHTDKYTLPDCIKKMTKLKVLIITNYNGFSFAELDNFEILDCLPNLRIIRLQQVSVPSLCTLNSLRKLSLYNCKTRHDFQSDAVSISEVLPNLEELCIDYCKDLVTLPAGFCYITSLKKLSITRCINFLGPPQEIGNLENLKVLRLSSCAELGEMPASIGNLHELHFLDVSGCASLHSLPEEFGELHNLKELHMTGFSTLPMSVTKLESLKYLICDQETAECWEHFKPSLPNLKIEEAEVNLFIIV</sequence>
<evidence type="ECO:0000256" key="1">
    <source>
        <dbReference type="ARBA" id="ARBA00008894"/>
    </source>
</evidence>
<dbReference type="PRINTS" id="PR00364">
    <property type="entry name" value="DISEASERSIST"/>
</dbReference>
<evidence type="ECO:0000313" key="5">
    <source>
        <dbReference type="EMBL" id="KAI5418161.1"/>
    </source>
</evidence>
<protein>
    <recommendedName>
        <fullName evidence="4">RPW8 domain-containing protein</fullName>
    </recommendedName>
</protein>
<evidence type="ECO:0000256" key="2">
    <source>
        <dbReference type="ARBA" id="ARBA00022737"/>
    </source>
</evidence>
<dbReference type="SUPFAM" id="SSF52540">
    <property type="entry name" value="P-loop containing nucleoside triphosphate hydrolases"/>
    <property type="match status" value="1"/>
</dbReference>
<dbReference type="Pfam" id="PF23598">
    <property type="entry name" value="LRR_14"/>
    <property type="match status" value="1"/>
</dbReference>
<dbReference type="EMBL" id="JAMSHJ010000004">
    <property type="protein sequence ID" value="KAI5418161.1"/>
    <property type="molecule type" value="Genomic_DNA"/>
</dbReference>
<name>A0A9D5ASX5_PEA</name>
<organism evidence="5 6">
    <name type="scientific">Pisum sativum</name>
    <name type="common">Garden pea</name>
    <name type="synonym">Lathyrus oleraceus</name>
    <dbReference type="NCBI Taxonomy" id="3888"/>
    <lineage>
        <taxon>Eukaryota</taxon>
        <taxon>Viridiplantae</taxon>
        <taxon>Streptophyta</taxon>
        <taxon>Embryophyta</taxon>
        <taxon>Tracheophyta</taxon>
        <taxon>Spermatophyta</taxon>
        <taxon>Magnoliopsida</taxon>
        <taxon>eudicotyledons</taxon>
        <taxon>Gunneridae</taxon>
        <taxon>Pentapetalae</taxon>
        <taxon>rosids</taxon>
        <taxon>fabids</taxon>
        <taxon>Fabales</taxon>
        <taxon>Fabaceae</taxon>
        <taxon>Papilionoideae</taxon>
        <taxon>50 kb inversion clade</taxon>
        <taxon>NPAAA clade</taxon>
        <taxon>Hologalegina</taxon>
        <taxon>IRL clade</taxon>
        <taxon>Fabeae</taxon>
        <taxon>Lathyrus</taxon>
    </lineage>
</organism>
<dbReference type="InterPro" id="IPR042197">
    <property type="entry name" value="Apaf_helical"/>
</dbReference>
<dbReference type="Gene3D" id="1.10.10.10">
    <property type="entry name" value="Winged helix-like DNA-binding domain superfamily/Winged helix DNA-binding domain"/>
    <property type="match status" value="1"/>
</dbReference>
<dbReference type="Gene3D" id="1.10.8.430">
    <property type="entry name" value="Helical domain of apoptotic protease-activating factors"/>
    <property type="match status" value="1"/>
</dbReference>
<dbReference type="Pfam" id="PF00931">
    <property type="entry name" value="NB-ARC"/>
    <property type="match status" value="1"/>
</dbReference>
<keyword evidence="2" id="KW-0677">Repeat</keyword>
<dbReference type="SUPFAM" id="SSF52047">
    <property type="entry name" value="RNI-like"/>
    <property type="match status" value="1"/>
</dbReference>
<dbReference type="Gene3D" id="3.80.10.10">
    <property type="entry name" value="Ribonuclease Inhibitor"/>
    <property type="match status" value="1"/>
</dbReference>
<proteinExistence type="inferred from homology"/>
<comment type="similarity">
    <text evidence="1">Belongs to the disease resistance NB-LRR family.</text>
</comment>
<dbReference type="Gene3D" id="3.40.50.300">
    <property type="entry name" value="P-loop containing nucleotide triphosphate hydrolases"/>
    <property type="match status" value="1"/>
</dbReference>
<evidence type="ECO:0000259" key="4">
    <source>
        <dbReference type="PROSITE" id="PS51153"/>
    </source>
</evidence>
<comment type="caution">
    <text evidence="5">The sequence shown here is derived from an EMBL/GenBank/DDBJ whole genome shotgun (WGS) entry which is preliminary data.</text>
</comment>
<dbReference type="InterPro" id="IPR002182">
    <property type="entry name" value="NB-ARC"/>
</dbReference>
<dbReference type="InterPro" id="IPR027417">
    <property type="entry name" value="P-loop_NTPase"/>
</dbReference>
<dbReference type="GO" id="GO:0006952">
    <property type="term" value="P:defense response"/>
    <property type="evidence" value="ECO:0007669"/>
    <property type="project" value="UniProtKB-KW"/>
</dbReference>
<dbReference type="OrthoDB" id="1375489at2759"/>
<dbReference type="GO" id="GO:0043531">
    <property type="term" value="F:ADP binding"/>
    <property type="evidence" value="ECO:0007669"/>
    <property type="project" value="InterPro"/>
</dbReference>
<dbReference type="PANTHER" id="PTHR36766">
    <property type="entry name" value="PLANT BROAD-SPECTRUM MILDEW RESISTANCE PROTEIN RPW8"/>
    <property type="match status" value="1"/>
</dbReference>
<feature type="domain" description="RPW8" evidence="4">
    <location>
        <begin position="1"/>
        <end position="151"/>
    </location>
</feature>
<keyword evidence="6" id="KW-1185">Reference proteome</keyword>
<dbReference type="PANTHER" id="PTHR36766:SF21">
    <property type="entry name" value="NB-ARC DOMAIN DISEASE RESISTANCE PROTEIN"/>
    <property type="match status" value="1"/>
</dbReference>
<dbReference type="AlphaFoldDB" id="A0A9D5ASX5"/>
<keyword evidence="3" id="KW-0611">Plant defense</keyword>